<evidence type="ECO:0000259" key="3">
    <source>
        <dbReference type="PROSITE" id="PS50835"/>
    </source>
</evidence>
<accession>A0A3Q3IUR1</accession>
<dbReference type="GO" id="GO:0005886">
    <property type="term" value="C:plasma membrane"/>
    <property type="evidence" value="ECO:0007669"/>
    <property type="project" value="TreeGrafter"/>
</dbReference>
<organism evidence="4 5">
    <name type="scientific">Monopterus albus</name>
    <name type="common">Swamp eel</name>
    <dbReference type="NCBI Taxonomy" id="43700"/>
    <lineage>
        <taxon>Eukaryota</taxon>
        <taxon>Metazoa</taxon>
        <taxon>Chordata</taxon>
        <taxon>Craniata</taxon>
        <taxon>Vertebrata</taxon>
        <taxon>Euteleostomi</taxon>
        <taxon>Actinopterygii</taxon>
        <taxon>Neopterygii</taxon>
        <taxon>Teleostei</taxon>
        <taxon>Neoteleostei</taxon>
        <taxon>Acanthomorphata</taxon>
        <taxon>Anabantaria</taxon>
        <taxon>Synbranchiformes</taxon>
        <taxon>Synbranchidae</taxon>
        <taxon>Monopterus</taxon>
    </lineage>
</organism>
<sequence length="117" mass="13179">TMQAKGVVQTPPFIIKQIGESVASEISCSHSITGYDNILWYKQDKHKALKLLGYLNLNYPYIENDVKEKISFSGDGRQQSGLNISNLLLNDSAVYFCAARILSDKKPSEHLFHQVTF</sequence>
<dbReference type="Gene3D" id="2.60.40.10">
    <property type="entry name" value="Immunoglobulins"/>
    <property type="match status" value="1"/>
</dbReference>
<protein>
    <recommendedName>
        <fullName evidence="3">Ig-like domain-containing protein</fullName>
    </recommendedName>
</protein>
<dbReference type="InterPro" id="IPR003599">
    <property type="entry name" value="Ig_sub"/>
</dbReference>
<keyword evidence="1" id="KW-0732">Signal</keyword>
<evidence type="ECO:0000313" key="4">
    <source>
        <dbReference type="Ensembl" id="ENSMALP00000009113.1"/>
    </source>
</evidence>
<dbReference type="Pfam" id="PF07686">
    <property type="entry name" value="V-set"/>
    <property type="match status" value="1"/>
</dbReference>
<reference evidence="4" key="2">
    <citation type="submission" date="2025-09" db="UniProtKB">
        <authorList>
            <consortium name="Ensembl"/>
        </authorList>
    </citation>
    <scope>IDENTIFICATION</scope>
</reference>
<dbReference type="InterPro" id="IPR013106">
    <property type="entry name" value="Ig_V-set"/>
</dbReference>
<dbReference type="InterPro" id="IPR050413">
    <property type="entry name" value="TCR_beta_variable"/>
</dbReference>
<dbReference type="SMART" id="SM00406">
    <property type="entry name" value="IGv"/>
    <property type="match status" value="1"/>
</dbReference>
<dbReference type="GO" id="GO:0007166">
    <property type="term" value="P:cell surface receptor signaling pathway"/>
    <property type="evidence" value="ECO:0007669"/>
    <property type="project" value="TreeGrafter"/>
</dbReference>
<proteinExistence type="predicted"/>
<keyword evidence="5" id="KW-1185">Reference proteome</keyword>
<dbReference type="Ensembl" id="ENSMALT00000009303.1">
    <property type="protein sequence ID" value="ENSMALP00000009113.1"/>
    <property type="gene ID" value="ENSMALG00000006487.1"/>
</dbReference>
<dbReference type="SMART" id="SM00409">
    <property type="entry name" value="IG"/>
    <property type="match status" value="1"/>
</dbReference>
<dbReference type="AlphaFoldDB" id="A0A3Q3IUR1"/>
<name>A0A3Q3IUR1_MONAL</name>
<evidence type="ECO:0000256" key="2">
    <source>
        <dbReference type="ARBA" id="ARBA00022859"/>
    </source>
</evidence>
<dbReference type="InterPro" id="IPR007110">
    <property type="entry name" value="Ig-like_dom"/>
</dbReference>
<reference evidence="4" key="1">
    <citation type="submission" date="2025-08" db="UniProtKB">
        <authorList>
            <consortium name="Ensembl"/>
        </authorList>
    </citation>
    <scope>IDENTIFICATION</scope>
</reference>
<dbReference type="SUPFAM" id="SSF48726">
    <property type="entry name" value="Immunoglobulin"/>
    <property type="match status" value="1"/>
</dbReference>
<evidence type="ECO:0000313" key="5">
    <source>
        <dbReference type="Proteomes" id="UP000261600"/>
    </source>
</evidence>
<dbReference type="PANTHER" id="PTHR23268">
    <property type="entry name" value="T-CELL RECEPTOR BETA CHAIN"/>
    <property type="match status" value="1"/>
</dbReference>
<feature type="domain" description="Ig-like" evidence="3">
    <location>
        <begin position="11"/>
        <end position="108"/>
    </location>
</feature>
<evidence type="ECO:0000256" key="1">
    <source>
        <dbReference type="ARBA" id="ARBA00022729"/>
    </source>
</evidence>
<keyword evidence="2" id="KW-0391">Immunity</keyword>
<dbReference type="PANTHER" id="PTHR23268:SF102">
    <property type="entry name" value="IMMUNOGLOBULIN V-SET DOMAIN-CONTAINING PROTEIN"/>
    <property type="match status" value="1"/>
</dbReference>
<dbReference type="GO" id="GO:0002376">
    <property type="term" value="P:immune system process"/>
    <property type="evidence" value="ECO:0007669"/>
    <property type="project" value="UniProtKB-KW"/>
</dbReference>
<dbReference type="InterPro" id="IPR013783">
    <property type="entry name" value="Ig-like_fold"/>
</dbReference>
<dbReference type="InterPro" id="IPR036179">
    <property type="entry name" value="Ig-like_dom_sf"/>
</dbReference>
<dbReference type="Proteomes" id="UP000261600">
    <property type="component" value="Unplaced"/>
</dbReference>
<dbReference type="PROSITE" id="PS50835">
    <property type="entry name" value="IG_LIKE"/>
    <property type="match status" value="1"/>
</dbReference>